<organism evidence="2 3">
    <name type="scientific">Mucor saturninus</name>
    <dbReference type="NCBI Taxonomy" id="64648"/>
    <lineage>
        <taxon>Eukaryota</taxon>
        <taxon>Fungi</taxon>
        <taxon>Fungi incertae sedis</taxon>
        <taxon>Mucoromycota</taxon>
        <taxon>Mucoromycotina</taxon>
        <taxon>Mucoromycetes</taxon>
        <taxon>Mucorales</taxon>
        <taxon>Mucorineae</taxon>
        <taxon>Mucoraceae</taxon>
        <taxon>Mucor</taxon>
    </lineage>
</organism>
<feature type="region of interest" description="Disordered" evidence="1">
    <location>
        <begin position="813"/>
        <end position="847"/>
    </location>
</feature>
<name>A0A8H7VB40_9FUNG</name>
<dbReference type="AlphaFoldDB" id="A0A8H7VB40"/>
<protein>
    <submittedName>
        <fullName evidence="2">Uncharacterized protein</fullName>
    </submittedName>
</protein>
<gene>
    <name evidence="2" type="ORF">INT47_001189</name>
</gene>
<feature type="compositionally biased region" description="Basic and acidic residues" evidence="1">
    <location>
        <begin position="726"/>
        <end position="739"/>
    </location>
</feature>
<feature type="region of interest" description="Disordered" evidence="1">
    <location>
        <begin position="694"/>
        <end position="777"/>
    </location>
</feature>
<dbReference type="Proteomes" id="UP000603453">
    <property type="component" value="Unassembled WGS sequence"/>
</dbReference>
<feature type="compositionally biased region" description="Low complexity" evidence="1">
    <location>
        <begin position="696"/>
        <end position="708"/>
    </location>
</feature>
<keyword evidence="3" id="KW-1185">Reference proteome</keyword>
<evidence type="ECO:0000313" key="3">
    <source>
        <dbReference type="Proteomes" id="UP000603453"/>
    </source>
</evidence>
<evidence type="ECO:0000256" key="1">
    <source>
        <dbReference type="SAM" id="MobiDB-lite"/>
    </source>
</evidence>
<dbReference type="OrthoDB" id="2144998at2759"/>
<comment type="caution">
    <text evidence="2">The sequence shown here is derived from an EMBL/GenBank/DDBJ whole genome shotgun (WGS) entry which is preliminary data.</text>
</comment>
<sequence length="1094" mass="124942">MPTNPTKVVFLIDEQSLMREDGITLEQLKLAIMRTLIFYHSQPESQEILWGYRFFSTQTRYASGSIRHFYGLTKDSFQAIDVEYQKRENDRQKTCTLGTPMMRLKQVLKEAIGDFQWENTDLGTGSSVKQYMYLLTDCPSNTKELHRFFVSSTEQEPPAPSPFPTIYRPYFQQTREDLASTLSQSYTQRQISLSIVNTRFQFAPNHPMEQLVEQTIRQGFTSCAQQFGGNYIIFKLLIRNYHVYGHSFVSEFANILPHPHYTDQARCQIPVWKGPFKTKLGKSLGNFALFPCKKNGNYQANTLSFISEIRTHRILHASQFSASWLLNDNPVEPDHDYKLTYEPGESPHLINAVLDELYATQSVLIAELVPMAGYEEVSRKVCIEPFSRSSASLRFLNIQSLPNTIRLNQVVVDEEYPVGSYIEGTQLEIQLPAENESAGKTGIKVNMEAPSFIKKAVQSRKLEALKEKRPIRNTKPKKEEHVEKIITLPTSVHMMGKELKKLYLEMLYTQNDTIENTLNILDQWINHLLKTDCSKQDIISTLYDKTMQYEDLDEKHRHQVSFPHLGNKLTSQMTLEQTYLREWWHYVKNRGSSDAKFEKMSGIILKLKELVATLSEHTLKRDPLEMAEKFFKKTVLPYALNDITDFLTEMDSEDGAAAVKRRDPADLNDYVFMQLLEKSFTDLPDLTGKFRENVGMDDMASSPSPISSLDDDDDLDEPVVQLKPQRPKEGLPQRPKEVQPQRPAYPKRSQSDHFQTRRAKSDLEISKHDRKPNTTLSALSKYAKPLIPIPIQRSSSSNSMLDGLQKRMISVSNTKVAESRQAPLKRTGSFTKSAHSPKRTKTSASMLSNDKTGTTVILRRTDSADPKTTPRTSLNRHLGTNLFTEYSEICLSPSSKTGLEDGGTSSQEFLASEYPAQAKTPQGTANRFRRIMNRTPHRNDGDIELMEDELSVPRDEEMHTPQPPYTPRTAAKRAKDRIDRSQIAVHPGRDLTSRFQNIFDEEKQDRPIYKQNHFLFEGEDENVDPFSDNDSSSSSRPSLAAAATTASIMNRTSSFGTDTRKISGLNFVEDSDSESDNESNISLQMDNYGRNYLF</sequence>
<evidence type="ECO:0000313" key="2">
    <source>
        <dbReference type="EMBL" id="KAG2213920.1"/>
    </source>
</evidence>
<accession>A0A8H7VB40</accession>
<dbReference type="EMBL" id="JAEPRD010000002">
    <property type="protein sequence ID" value="KAG2213920.1"/>
    <property type="molecule type" value="Genomic_DNA"/>
</dbReference>
<feature type="region of interest" description="Disordered" evidence="1">
    <location>
        <begin position="1017"/>
        <end position="1039"/>
    </location>
</feature>
<feature type="compositionally biased region" description="Basic and acidic residues" evidence="1">
    <location>
        <begin position="749"/>
        <end position="767"/>
    </location>
</feature>
<reference evidence="2" key="1">
    <citation type="submission" date="2020-12" db="EMBL/GenBank/DDBJ databases">
        <title>Metabolic potential, ecology and presence of endohyphal bacteria is reflected in genomic diversity of Mucoromycotina.</title>
        <authorList>
            <person name="Muszewska A."/>
            <person name="Okrasinska A."/>
            <person name="Steczkiewicz K."/>
            <person name="Drgas O."/>
            <person name="Orlowska M."/>
            <person name="Perlinska-Lenart U."/>
            <person name="Aleksandrzak-Piekarczyk T."/>
            <person name="Szatraj K."/>
            <person name="Zielenkiewicz U."/>
            <person name="Pilsyk S."/>
            <person name="Malc E."/>
            <person name="Mieczkowski P."/>
            <person name="Kruszewska J.S."/>
            <person name="Biernat P."/>
            <person name="Pawlowska J."/>
        </authorList>
    </citation>
    <scope>NUCLEOTIDE SEQUENCE</scope>
    <source>
        <strain evidence="2">WA0000017839</strain>
    </source>
</reference>
<proteinExistence type="predicted"/>
<feature type="region of interest" description="Disordered" evidence="1">
    <location>
        <begin position="954"/>
        <end position="976"/>
    </location>
</feature>